<sequence length="496" mass="54361">MKAKRPHLVIVIIAEVIVFATILFFLNFAYVHASETEDNDTVATYEEWKKWLESHRSEGGTVVLTDDIIVPEDENYLYDNGKYRKNITVKTAGHTIYVKGQMELWPFLSLEGTGGSEGIFHVCPGGSLTLISVSILAGSAEDTAVVQEEGSFFVYGEETGMGLPEFFCQGRMILADKPVVSAASAENYQDMPVIVIPEEENFSVSCLPAEDDVTINQSGKTDSTAIPVIWQDTDFPKERVRTVITGTYPDDYVVFRDQNPRCLVVYGSSTNPYFLLAFAETYQNSGLILHMDAFVPQEGTVTLQGSDDKRTWSDLESQEVSEGEQISWYPAYNLLEEESYTYYKMSQRLSDGTTLDSDILELTEEYTMEGTGIEGSRGGETRPTEGEDVLPPLTQVPGGSSGMGNVSASSASDSDNASASDAASAGTGSSSVSSGKKEENKEENKEAGLKTPDREENPEEDTNYPSESLQIGVGIVLSVCVVGGILLVFLFRRKRR</sequence>
<protein>
    <submittedName>
        <fullName evidence="3">Uncharacterized protein</fullName>
    </submittedName>
</protein>
<name>A0ABM8I592_9FIRM</name>
<feature type="transmembrane region" description="Helical" evidence="2">
    <location>
        <begin position="471"/>
        <end position="491"/>
    </location>
</feature>
<feature type="transmembrane region" description="Helical" evidence="2">
    <location>
        <begin position="7"/>
        <end position="30"/>
    </location>
</feature>
<dbReference type="EMBL" id="AP027742">
    <property type="protein sequence ID" value="BDZ78255.1"/>
    <property type="molecule type" value="Genomic_DNA"/>
</dbReference>
<evidence type="ECO:0000313" key="4">
    <source>
        <dbReference type="Proteomes" id="UP001305815"/>
    </source>
</evidence>
<proteinExistence type="predicted"/>
<keyword evidence="2" id="KW-0472">Membrane</keyword>
<evidence type="ECO:0000313" key="3">
    <source>
        <dbReference type="EMBL" id="BDZ78255.1"/>
    </source>
</evidence>
<gene>
    <name evidence="3" type="ORF">Lac1_24380</name>
</gene>
<evidence type="ECO:0000256" key="1">
    <source>
        <dbReference type="SAM" id="MobiDB-lite"/>
    </source>
</evidence>
<organism evidence="3 4">
    <name type="scientific">Claveliimonas bilis</name>
    <dbReference type="NCBI Taxonomy" id="3028070"/>
    <lineage>
        <taxon>Bacteria</taxon>
        <taxon>Bacillati</taxon>
        <taxon>Bacillota</taxon>
        <taxon>Clostridia</taxon>
        <taxon>Lachnospirales</taxon>
        <taxon>Lachnospiraceae</taxon>
        <taxon>Claveliimonas</taxon>
    </lineage>
</organism>
<reference evidence="4" key="1">
    <citation type="journal article" date="2023" name="Int. J. Syst. Evol. Microbiol.">
        <title>Claveliimonas bilis gen. nov., sp. nov., deoxycholic acid-producing bacteria isolated from human faeces, and reclassification of Sellimonas monacensis Zenner et al. 2021 as Claveliimonas monacensis comb. nov.</title>
        <authorList>
            <person name="Hisatomi A."/>
            <person name="Kastawa N.W.E.P.G."/>
            <person name="Song I."/>
            <person name="Ohkuma M."/>
            <person name="Fukiya S."/>
            <person name="Sakamoto M."/>
        </authorList>
    </citation>
    <scope>NUCLEOTIDE SEQUENCE [LARGE SCALE GENOMIC DNA]</scope>
    <source>
        <strain evidence="4">12BBH14</strain>
    </source>
</reference>
<dbReference type="Proteomes" id="UP001305815">
    <property type="component" value="Chromosome"/>
</dbReference>
<evidence type="ECO:0000256" key="2">
    <source>
        <dbReference type="SAM" id="Phobius"/>
    </source>
</evidence>
<keyword evidence="2" id="KW-1133">Transmembrane helix</keyword>
<keyword evidence="2" id="KW-0812">Transmembrane</keyword>
<keyword evidence="4" id="KW-1185">Reference proteome</keyword>
<feature type="compositionally biased region" description="Low complexity" evidence="1">
    <location>
        <begin position="404"/>
        <end position="434"/>
    </location>
</feature>
<feature type="region of interest" description="Disordered" evidence="1">
    <location>
        <begin position="365"/>
        <end position="466"/>
    </location>
</feature>
<feature type="compositionally biased region" description="Basic and acidic residues" evidence="1">
    <location>
        <begin position="435"/>
        <end position="455"/>
    </location>
</feature>
<accession>A0ABM8I592</accession>